<dbReference type="Proteomes" id="UP000054928">
    <property type="component" value="Unassembled WGS sequence"/>
</dbReference>
<accession>A0A0P1A8R7</accession>
<feature type="compositionally biased region" description="Polar residues" evidence="2">
    <location>
        <begin position="330"/>
        <end position="345"/>
    </location>
</feature>
<feature type="compositionally biased region" description="Polar residues" evidence="2">
    <location>
        <begin position="1"/>
        <end position="15"/>
    </location>
</feature>
<evidence type="ECO:0000313" key="4">
    <source>
        <dbReference type="Proteomes" id="UP000054928"/>
    </source>
</evidence>
<dbReference type="RefSeq" id="XP_024573481.1">
    <property type="nucleotide sequence ID" value="XM_024722401.1"/>
</dbReference>
<organism evidence="3 4">
    <name type="scientific">Plasmopara halstedii</name>
    <name type="common">Downy mildew of sunflower</name>
    <dbReference type="NCBI Taxonomy" id="4781"/>
    <lineage>
        <taxon>Eukaryota</taxon>
        <taxon>Sar</taxon>
        <taxon>Stramenopiles</taxon>
        <taxon>Oomycota</taxon>
        <taxon>Peronosporomycetes</taxon>
        <taxon>Peronosporales</taxon>
        <taxon>Peronosporaceae</taxon>
        <taxon>Plasmopara</taxon>
    </lineage>
</organism>
<feature type="compositionally biased region" description="Low complexity" evidence="2">
    <location>
        <begin position="367"/>
        <end position="378"/>
    </location>
</feature>
<feature type="coiled-coil region" evidence="1">
    <location>
        <begin position="165"/>
        <end position="199"/>
    </location>
</feature>
<feature type="region of interest" description="Disordered" evidence="2">
    <location>
        <begin position="1"/>
        <end position="42"/>
    </location>
</feature>
<keyword evidence="1" id="KW-0175">Coiled coil</keyword>
<keyword evidence="4" id="KW-1185">Reference proteome</keyword>
<evidence type="ECO:0000256" key="1">
    <source>
        <dbReference type="SAM" id="Coils"/>
    </source>
</evidence>
<dbReference type="OMA" id="DWHFRDG"/>
<feature type="region of interest" description="Disordered" evidence="2">
    <location>
        <begin position="293"/>
        <end position="381"/>
    </location>
</feature>
<protein>
    <submittedName>
        <fullName evidence="3">Uncharacterized protein</fullName>
    </submittedName>
</protein>
<reference evidence="4" key="1">
    <citation type="submission" date="2014-09" db="EMBL/GenBank/DDBJ databases">
        <authorList>
            <person name="Sharma Rahul"/>
            <person name="Thines Marco"/>
        </authorList>
    </citation>
    <scope>NUCLEOTIDE SEQUENCE [LARGE SCALE GENOMIC DNA]</scope>
</reference>
<feature type="compositionally biased region" description="Basic and acidic residues" evidence="2">
    <location>
        <begin position="234"/>
        <end position="244"/>
    </location>
</feature>
<sequence length="446" mass="51486">MATYEDSPSFSFTTPEQRRQRYSDHVNDSTIEKWNFHDSPSPITAARFQGEEQDENKSQELQGQHWIFAHSHFRRRNRLETRLEELQKDVASLTLKLRTNGSRNTSLNTSSFLYPPKQQEETKIFKTPKTVDKRRKSAKEIVTGRGVQNSVVKARRELHDVTTERDQLKYDLERTKRALKGAEKKLEDAQKIKVAYEKLRAHCDSLQESLDLSEKIRGRQKKLLHQLQLQQQQFKDEETQDMTKRPAGGGFKTRDSSTIRVSTTTTPKRLQQTDRAQDYTCIKYNNLDSSIAFDHHRDDGDEDASLSNHEQAPSEPTAATIQARTPRPHIQSTTSTSKACRQNFDSLLRENTPHFSTRRPGQMITPSRQSSRSQSQQREVMRQAARWARNRGVAVDSFNSNTHLSTQEKLTASRPRSSFLAPTQASLRRLHDLPRRGHNVRPPFIV</sequence>
<dbReference type="EMBL" id="CCYD01000261">
    <property type="protein sequence ID" value="CEG37112.1"/>
    <property type="molecule type" value="Genomic_DNA"/>
</dbReference>
<dbReference type="GeneID" id="36399622"/>
<feature type="compositionally biased region" description="Polar residues" evidence="2">
    <location>
        <begin position="258"/>
        <end position="270"/>
    </location>
</feature>
<feature type="coiled-coil region" evidence="1">
    <location>
        <begin position="69"/>
        <end position="96"/>
    </location>
</feature>
<dbReference type="AlphaFoldDB" id="A0A0P1A8R7"/>
<evidence type="ECO:0000313" key="3">
    <source>
        <dbReference type="EMBL" id="CEG37112.1"/>
    </source>
</evidence>
<name>A0A0P1A8R7_PLAHL</name>
<dbReference type="OrthoDB" id="79533at2759"/>
<proteinExistence type="predicted"/>
<feature type="compositionally biased region" description="Basic and acidic residues" evidence="2">
    <location>
        <begin position="16"/>
        <end position="36"/>
    </location>
</feature>
<dbReference type="STRING" id="4781.A0A0P1A8R7"/>
<feature type="region of interest" description="Disordered" evidence="2">
    <location>
        <begin position="234"/>
        <end position="272"/>
    </location>
</feature>
<evidence type="ECO:0000256" key="2">
    <source>
        <dbReference type="SAM" id="MobiDB-lite"/>
    </source>
</evidence>
<feature type="region of interest" description="Disordered" evidence="2">
    <location>
        <begin position="398"/>
        <end position="419"/>
    </location>
</feature>